<name>A0A418VK11_9PROT</name>
<dbReference type="EMBL" id="QYUL01000008">
    <property type="protein sequence ID" value="RJF76463.1"/>
    <property type="molecule type" value="Genomic_DNA"/>
</dbReference>
<comment type="caution">
    <text evidence="2">The sequence shown here is derived from an EMBL/GenBank/DDBJ whole genome shotgun (WGS) entry which is preliminary data.</text>
</comment>
<accession>A0A418VK11</accession>
<dbReference type="InterPro" id="IPR025449">
    <property type="entry name" value="JetB"/>
</dbReference>
<feature type="compositionally biased region" description="Acidic residues" evidence="1">
    <location>
        <begin position="213"/>
        <end position="225"/>
    </location>
</feature>
<gene>
    <name evidence="2" type="ORF">D3877_29195</name>
</gene>
<evidence type="ECO:0000313" key="3">
    <source>
        <dbReference type="Proteomes" id="UP000283458"/>
    </source>
</evidence>
<organism evidence="2 3">
    <name type="scientific">Azospirillum cavernae</name>
    <dbReference type="NCBI Taxonomy" id="2320860"/>
    <lineage>
        <taxon>Bacteria</taxon>
        <taxon>Pseudomonadati</taxon>
        <taxon>Pseudomonadota</taxon>
        <taxon>Alphaproteobacteria</taxon>
        <taxon>Rhodospirillales</taxon>
        <taxon>Azospirillaceae</taxon>
        <taxon>Azospirillum</taxon>
    </lineage>
</organism>
<sequence length="233" mass="26604">MLQDLSAILDRASGKEAETLQQDLLATTRALWDRQFIYGDDHGGTRPYELGRRYRAYFESLFDALGYDFLLDEKERLIGIIDQAGAAPRAMRLDETLFLLALRVIYEERVRSFDIKERGRCDTTLAEVWTMIEERTMRKRPSVTRSTELVRRFQRHGLVRFLDEQGQDAMLEIRPAIRLAMAEATLESLLRYAQGAANGTGRPEEDPLRDEAQDLDGAGDPDPDPVPDPTPMI</sequence>
<dbReference type="RefSeq" id="WP_119834311.1">
    <property type="nucleotide sequence ID" value="NZ_QYUL01000008.1"/>
</dbReference>
<dbReference type="Pfam" id="PF13835">
    <property type="entry name" value="DUF4194"/>
    <property type="match status" value="1"/>
</dbReference>
<feature type="region of interest" description="Disordered" evidence="1">
    <location>
        <begin position="196"/>
        <end position="233"/>
    </location>
</feature>
<protein>
    <submittedName>
        <fullName evidence="2">DUF4194 domain-containing protein</fullName>
    </submittedName>
</protein>
<dbReference type="Proteomes" id="UP000283458">
    <property type="component" value="Unassembled WGS sequence"/>
</dbReference>
<dbReference type="AlphaFoldDB" id="A0A418VK11"/>
<evidence type="ECO:0000256" key="1">
    <source>
        <dbReference type="SAM" id="MobiDB-lite"/>
    </source>
</evidence>
<keyword evidence="3" id="KW-1185">Reference proteome</keyword>
<evidence type="ECO:0000313" key="2">
    <source>
        <dbReference type="EMBL" id="RJF76463.1"/>
    </source>
</evidence>
<feature type="compositionally biased region" description="Basic and acidic residues" evidence="1">
    <location>
        <begin position="202"/>
        <end position="212"/>
    </location>
</feature>
<proteinExistence type="predicted"/>
<dbReference type="OrthoDB" id="8217812at2"/>
<reference evidence="2 3" key="1">
    <citation type="submission" date="2018-09" db="EMBL/GenBank/DDBJ databases">
        <authorList>
            <person name="Zhu H."/>
        </authorList>
    </citation>
    <scope>NUCLEOTIDE SEQUENCE [LARGE SCALE GENOMIC DNA]</scope>
    <source>
        <strain evidence="2 3">K2W22B-5</strain>
    </source>
</reference>